<dbReference type="NCBIfam" id="TIGR03083">
    <property type="entry name" value="maleylpyruvate isomerase family mycothiol-dependent enzyme"/>
    <property type="match status" value="1"/>
</dbReference>
<dbReference type="Gene3D" id="1.20.120.450">
    <property type="entry name" value="dinb family like domain"/>
    <property type="match status" value="1"/>
</dbReference>
<dbReference type="RefSeq" id="WP_345382992.1">
    <property type="nucleotide sequence ID" value="NZ_BAABIC010000018.1"/>
</dbReference>
<evidence type="ECO:0000313" key="2">
    <source>
        <dbReference type="EMBL" id="GAA4703005.1"/>
    </source>
</evidence>
<dbReference type="Pfam" id="PF11716">
    <property type="entry name" value="MDMPI_N"/>
    <property type="match status" value="1"/>
</dbReference>
<gene>
    <name evidence="2" type="ORF">GCM10023215_47990</name>
</gene>
<sequence>MERAEIVATVERERLDLADLLDELGPEEWTRPSLARGWTVQDVVAHLTLTTRLSPLAAMTGVLRARGDLNRMIGDSARARAARYAPAELVAQLRENAGSARRPLGTQPPDPLVDMLVHGQDIARPLGRPRAMPAAAVATGLDHVWGSSFYGARKRFTGLRLRATDLDWSAGEGEEVRGPAGDLLLLATGRPAGLDALDGPGVTQAAARLA</sequence>
<reference evidence="3" key="1">
    <citation type="journal article" date="2019" name="Int. J. Syst. Evol. Microbiol.">
        <title>The Global Catalogue of Microorganisms (GCM) 10K type strain sequencing project: providing services to taxonomists for standard genome sequencing and annotation.</title>
        <authorList>
            <consortium name="The Broad Institute Genomics Platform"/>
            <consortium name="The Broad Institute Genome Sequencing Center for Infectious Disease"/>
            <person name="Wu L."/>
            <person name="Ma J."/>
        </authorList>
    </citation>
    <scope>NUCLEOTIDE SEQUENCE [LARGE SCALE GENOMIC DNA]</scope>
    <source>
        <strain evidence="3">JCM 18055</strain>
    </source>
</reference>
<dbReference type="SUPFAM" id="SSF109854">
    <property type="entry name" value="DinB/YfiT-like putative metalloenzymes"/>
    <property type="match status" value="1"/>
</dbReference>
<evidence type="ECO:0000313" key="3">
    <source>
        <dbReference type="Proteomes" id="UP001500325"/>
    </source>
</evidence>
<dbReference type="InterPro" id="IPR017517">
    <property type="entry name" value="Maleyloyr_isom"/>
</dbReference>
<proteinExistence type="predicted"/>
<keyword evidence="2" id="KW-0413">Isomerase</keyword>
<dbReference type="InterPro" id="IPR024344">
    <property type="entry name" value="MDMPI_metal-binding"/>
</dbReference>
<feature type="domain" description="Mycothiol-dependent maleylpyruvate isomerase metal-binding" evidence="1">
    <location>
        <begin position="12"/>
        <end position="116"/>
    </location>
</feature>
<dbReference type="InterPro" id="IPR034660">
    <property type="entry name" value="DinB/YfiT-like"/>
</dbReference>
<protein>
    <submittedName>
        <fullName evidence="2">Maleylpyruvate isomerase family mycothiol-dependent enzyme</fullName>
    </submittedName>
</protein>
<accession>A0ABP8XBS2</accession>
<comment type="caution">
    <text evidence="2">The sequence shown here is derived from an EMBL/GenBank/DDBJ whole genome shotgun (WGS) entry which is preliminary data.</text>
</comment>
<dbReference type="GO" id="GO:0016853">
    <property type="term" value="F:isomerase activity"/>
    <property type="evidence" value="ECO:0007669"/>
    <property type="project" value="UniProtKB-KW"/>
</dbReference>
<organism evidence="2 3">
    <name type="scientific">Pseudonocardia yuanmonensis</name>
    <dbReference type="NCBI Taxonomy" id="1095914"/>
    <lineage>
        <taxon>Bacteria</taxon>
        <taxon>Bacillati</taxon>
        <taxon>Actinomycetota</taxon>
        <taxon>Actinomycetes</taxon>
        <taxon>Pseudonocardiales</taxon>
        <taxon>Pseudonocardiaceae</taxon>
        <taxon>Pseudonocardia</taxon>
    </lineage>
</organism>
<keyword evidence="3" id="KW-1185">Reference proteome</keyword>
<name>A0ABP8XBS2_9PSEU</name>
<dbReference type="EMBL" id="BAABIC010000018">
    <property type="protein sequence ID" value="GAA4703005.1"/>
    <property type="molecule type" value="Genomic_DNA"/>
</dbReference>
<evidence type="ECO:0000259" key="1">
    <source>
        <dbReference type="Pfam" id="PF11716"/>
    </source>
</evidence>
<dbReference type="Proteomes" id="UP001500325">
    <property type="component" value="Unassembled WGS sequence"/>
</dbReference>